<gene>
    <name evidence="2" type="ORF">UCRPA7_4382</name>
</gene>
<dbReference type="EMBL" id="KB933107">
    <property type="protein sequence ID" value="EOO00136.1"/>
    <property type="molecule type" value="Genomic_DNA"/>
</dbReference>
<reference evidence="3" key="1">
    <citation type="journal article" date="2013" name="Genome Announc.">
        <title>Draft genome sequence of the ascomycete Phaeoacremonium aleophilum strain UCR-PA7, a causal agent of the esca disease complex in grapevines.</title>
        <authorList>
            <person name="Blanco-Ulate B."/>
            <person name="Rolshausen P."/>
            <person name="Cantu D."/>
        </authorList>
    </citation>
    <scope>NUCLEOTIDE SEQUENCE [LARGE SCALE GENOMIC DNA]</scope>
    <source>
        <strain evidence="3">UCR-PA7</strain>
    </source>
</reference>
<evidence type="ECO:0000256" key="1">
    <source>
        <dbReference type="SAM" id="MobiDB-lite"/>
    </source>
</evidence>
<dbReference type="eggNOG" id="ENOG502T7AK">
    <property type="taxonomic scope" value="Eukaryota"/>
</dbReference>
<keyword evidence="3" id="KW-1185">Reference proteome</keyword>
<evidence type="ECO:0000313" key="2">
    <source>
        <dbReference type="EMBL" id="EOO00136.1"/>
    </source>
</evidence>
<dbReference type="AlphaFoldDB" id="R8BL52"/>
<dbReference type="GeneID" id="19324828"/>
<dbReference type="Proteomes" id="UP000014074">
    <property type="component" value="Unassembled WGS sequence"/>
</dbReference>
<dbReference type="KEGG" id="tmn:UCRPA7_4382"/>
<organism evidence="2 3">
    <name type="scientific">Phaeoacremonium minimum (strain UCR-PA7)</name>
    <name type="common">Esca disease fungus</name>
    <name type="synonym">Togninia minima</name>
    <dbReference type="NCBI Taxonomy" id="1286976"/>
    <lineage>
        <taxon>Eukaryota</taxon>
        <taxon>Fungi</taxon>
        <taxon>Dikarya</taxon>
        <taxon>Ascomycota</taxon>
        <taxon>Pezizomycotina</taxon>
        <taxon>Sordariomycetes</taxon>
        <taxon>Sordariomycetidae</taxon>
        <taxon>Togniniales</taxon>
        <taxon>Togniniaceae</taxon>
        <taxon>Phaeoacremonium</taxon>
    </lineage>
</organism>
<protein>
    <submittedName>
        <fullName evidence="2">Uncharacterized protein</fullName>
    </submittedName>
</protein>
<feature type="compositionally biased region" description="Polar residues" evidence="1">
    <location>
        <begin position="1"/>
        <end position="14"/>
    </location>
</feature>
<feature type="region of interest" description="Disordered" evidence="1">
    <location>
        <begin position="1"/>
        <end position="83"/>
    </location>
</feature>
<evidence type="ECO:0000313" key="3">
    <source>
        <dbReference type="Proteomes" id="UP000014074"/>
    </source>
</evidence>
<feature type="compositionally biased region" description="Polar residues" evidence="1">
    <location>
        <begin position="25"/>
        <end position="57"/>
    </location>
</feature>
<dbReference type="OrthoDB" id="5425892at2759"/>
<feature type="compositionally biased region" description="Basic and acidic residues" evidence="1">
    <location>
        <begin position="58"/>
        <end position="83"/>
    </location>
</feature>
<dbReference type="HOGENOM" id="CLU_177944_1_0_1"/>
<sequence length="83" mass="9426">MASSQHQQLPQAINTDLDKVLTGPASPTTEHSAQEAQRAMSRTDSWTPAFNRRQSWNQEEHKHAQHMSKIDAVKEEPGFSERD</sequence>
<accession>R8BL52</accession>
<name>R8BL52_PHAM7</name>
<proteinExistence type="predicted"/>
<dbReference type="RefSeq" id="XP_007915150.1">
    <property type="nucleotide sequence ID" value="XM_007916959.1"/>
</dbReference>